<dbReference type="EMBL" id="UINC01038798">
    <property type="protein sequence ID" value="SVB36321.1"/>
    <property type="molecule type" value="Genomic_DNA"/>
</dbReference>
<protein>
    <submittedName>
        <fullName evidence="1">Uncharacterized protein</fullName>
    </submittedName>
</protein>
<evidence type="ECO:0000313" key="1">
    <source>
        <dbReference type="EMBL" id="SVB36321.1"/>
    </source>
</evidence>
<sequence length="94" mass="11084">MLIALTIMVFLILICLGLQYNEHGRAFHKLNSILALMEINQKEQTELLKEMKEDTLSYLKTIDDSLDYQRVMSMKQKENDRFEVEIDADIEEDD</sequence>
<proteinExistence type="predicted"/>
<gene>
    <name evidence="1" type="ORF">METZ01_LOCUS189175</name>
</gene>
<organism evidence="1">
    <name type="scientific">marine metagenome</name>
    <dbReference type="NCBI Taxonomy" id="408172"/>
    <lineage>
        <taxon>unclassified sequences</taxon>
        <taxon>metagenomes</taxon>
        <taxon>ecological metagenomes</taxon>
    </lineage>
</organism>
<dbReference type="AlphaFoldDB" id="A0A382DF70"/>
<name>A0A382DF70_9ZZZZ</name>
<reference evidence="1" key="1">
    <citation type="submission" date="2018-05" db="EMBL/GenBank/DDBJ databases">
        <authorList>
            <person name="Lanie J.A."/>
            <person name="Ng W.-L."/>
            <person name="Kazmierczak K.M."/>
            <person name="Andrzejewski T.M."/>
            <person name="Davidsen T.M."/>
            <person name="Wayne K.J."/>
            <person name="Tettelin H."/>
            <person name="Glass J.I."/>
            <person name="Rusch D."/>
            <person name="Podicherti R."/>
            <person name="Tsui H.-C.T."/>
            <person name="Winkler M.E."/>
        </authorList>
    </citation>
    <scope>NUCLEOTIDE SEQUENCE</scope>
</reference>
<accession>A0A382DF70</accession>